<proteinExistence type="inferred from homology"/>
<evidence type="ECO:0000256" key="3">
    <source>
        <dbReference type="SAM" id="Phobius"/>
    </source>
</evidence>
<accession>A0A4R2KZ02</accession>
<reference evidence="6 7" key="1">
    <citation type="submission" date="2019-03" db="EMBL/GenBank/DDBJ databases">
        <title>Genomic Encyclopedia of Type Strains, Phase IV (KMG-IV): sequencing the most valuable type-strain genomes for metagenomic binning, comparative biology and taxonomic classification.</title>
        <authorList>
            <person name="Goeker M."/>
        </authorList>
    </citation>
    <scope>NUCLEOTIDE SEQUENCE [LARGE SCALE GENOMIC DNA]</scope>
    <source>
        <strain evidence="6 7">DSM 23344</strain>
    </source>
</reference>
<gene>
    <name evidence="6" type="ORF">EV688_101219</name>
</gene>
<sequence>MYQELDQAWKQLTSPGQMFEVTTVDVRGIPLRAYANAPPSLREFWLSTAGHGDNEYLVYRDERCTYRQAHAFTASIANWLSVNGVQPGDRVAIAMRNYPEWMLAYWAITSMGAVVVGMNAWWVAREMHFGLEDATPKVLIADAERLQRFTDIRDDFPGLKVVGVRIDHDLPAWATDWYELINAPAEMPEASVDPDDDACIFYTSGTTGKPKGAQLTHRGCVTNLLNVAFVNSVQPAALALARGESPGGQSAPAAPSALIATPLFHVTANNCVAHAVTLTGGKMVHMYKWDPAEALRLIEAEKITAFTAVPMMAREIMMHPDFATRDTSSLQSIGGGGAAMQPDLVAKVGENMRGARPNTGYGMTETCGIIAAVSAEFFVDRPTSVGRALPTLEARCVDPSGEPLPTGDIGELVVRGAPVIKGYLNRPDATAETIVDGWLHTGDIAYMDEDGFIYLVDRAKDMVLRGGENVYCAEVENALFHHPAVAECVAFAVPDERLGEEVGAAVYLAPGEHVDAAGLREHCKEHIAPFKVPRYLWFVDQPLPRNANGKFVKRDLREQLRVEDAS</sequence>
<evidence type="ECO:0000259" key="4">
    <source>
        <dbReference type="Pfam" id="PF00501"/>
    </source>
</evidence>
<evidence type="ECO:0000259" key="5">
    <source>
        <dbReference type="Pfam" id="PF13193"/>
    </source>
</evidence>
<feature type="domain" description="AMP-dependent synthetase/ligase" evidence="4">
    <location>
        <begin position="48"/>
        <end position="424"/>
    </location>
</feature>
<keyword evidence="7" id="KW-1185">Reference proteome</keyword>
<evidence type="ECO:0000256" key="1">
    <source>
        <dbReference type="ARBA" id="ARBA00006432"/>
    </source>
</evidence>
<dbReference type="RefSeq" id="WP_117316503.1">
    <property type="nucleotide sequence ID" value="NZ_QQSW01000006.1"/>
</dbReference>
<keyword evidence="3" id="KW-1133">Transmembrane helix</keyword>
<keyword evidence="3" id="KW-0812">Transmembrane</keyword>
<dbReference type="InterPro" id="IPR045851">
    <property type="entry name" value="AMP-bd_C_sf"/>
</dbReference>
<evidence type="ECO:0000313" key="7">
    <source>
        <dbReference type="Proteomes" id="UP000294980"/>
    </source>
</evidence>
<evidence type="ECO:0000256" key="2">
    <source>
        <dbReference type="ARBA" id="ARBA00022598"/>
    </source>
</evidence>
<dbReference type="InterPro" id="IPR025110">
    <property type="entry name" value="AMP-bd_C"/>
</dbReference>
<dbReference type="EMBL" id="SLWX01000001">
    <property type="protein sequence ID" value="TCO78402.1"/>
    <property type="molecule type" value="Genomic_DNA"/>
</dbReference>
<feature type="domain" description="AMP-binding enzyme C-terminal" evidence="5">
    <location>
        <begin position="474"/>
        <end position="550"/>
    </location>
</feature>
<feature type="transmembrane region" description="Helical" evidence="3">
    <location>
        <begin position="103"/>
        <end position="124"/>
    </location>
</feature>
<dbReference type="Pfam" id="PF13193">
    <property type="entry name" value="AMP-binding_C"/>
    <property type="match status" value="1"/>
</dbReference>
<dbReference type="Gene3D" id="2.30.38.10">
    <property type="entry name" value="Luciferase, Domain 3"/>
    <property type="match status" value="1"/>
</dbReference>
<dbReference type="PANTHER" id="PTHR43201:SF5">
    <property type="entry name" value="MEDIUM-CHAIN ACYL-COA LIGASE ACSF2, MITOCHONDRIAL"/>
    <property type="match status" value="1"/>
</dbReference>
<dbReference type="PROSITE" id="PS00455">
    <property type="entry name" value="AMP_BINDING"/>
    <property type="match status" value="1"/>
</dbReference>
<dbReference type="Gene3D" id="3.40.50.980">
    <property type="match status" value="2"/>
</dbReference>
<dbReference type="Gene3D" id="3.30.300.30">
    <property type="match status" value="1"/>
</dbReference>
<dbReference type="PANTHER" id="PTHR43201">
    <property type="entry name" value="ACYL-COA SYNTHETASE"/>
    <property type="match status" value="1"/>
</dbReference>
<organism evidence="6 7">
    <name type="scientific">Chromatocurvus halotolerans</name>
    <dbReference type="NCBI Taxonomy" id="1132028"/>
    <lineage>
        <taxon>Bacteria</taxon>
        <taxon>Pseudomonadati</taxon>
        <taxon>Pseudomonadota</taxon>
        <taxon>Gammaproteobacteria</taxon>
        <taxon>Cellvibrionales</taxon>
        <taxon>Halieaceae</taxon>
        <taxon>Chromatocurvus</taxon>
    </lineage>
</organism>
<protein>
    <submittedName>
        <fullName evidence="6">Acyl-CoA synthetase (AMP-forming)/AMP-acid ligase II</fullName>
    </submittedName>
</protein>
<dbReference type="InterPro" id="IPR000873">
    <property type="entry name" value="AMP-dep_synth/lig_dom"/>
</dbReference>
<dbReference type="InterPro" id="IPR020845">
    <property type="entry name" value="AMP-binding_CS"/>
</dbReference>
<dbReference type="OrthoDB" id="9803968at2"/>
<dbReference type="SUPFAM" id="SSF56801">
    <property type="entry name" value="Acetyl-CoA synthetase-like"/>
    <property type="match status" value="1"/>
</dbReference>
<comment type="similarity">
    <text evidence="1">Belongs to the ATP-dependent AMP-binding enzyme family.</text>
</comment>
<evidence type="ECO:0000313" key="6">
    <source>
        <dbReference type="EMBL" id="TCO78402.1"/>
    </source>
</evidence>
<keyword evidence="2 6" id="KW-0436">Ligase</keyword>
<dbReference type="Proteomes" id="UP000294980">
    <property type="component" value="Unassembled WGS sequence"/>
</dbReference>
<name>A0A4R2KZ02_9GAMM</name>
<dbReference type="AlphaFoldDB" id="A0A4R2KZ02"/>
<dbReference type="GO" id="GO:0031956">
    <property type="term" value="F:medium-chain fatty acid-CoA ligase activity"/>
    <property type="evidence" value="ECO:0007669"/>
    <property type="project" value="TreeGrafter"/>
</dbReference>
<keyword evidence="3" id="KW-0472">Membrane</keyword>
<comment type="caution">
    <text evidence="6">The sequence shown here is derived from an EMBL/GenBank/DDBJ whole genome shotgun (WGS) entry which is preliminary data.</text>
</comment>
<dbReference type="GO" id="GO:0006631">
    <property type="term" value="P:fatty acid metabolic process"/>
    <property type="evidence" value="ECO:0007669"/>
    <property type="project" value="TreeGrafter"/>
</dbReference>
<dbReference type="Pfam" id="PF00501">
    <property type="entry name" value="AMP-binding"/>
    <property type="match status" value="1"/>
</dbReference>